<feature type="transmembrane region" description="Helical" evidence="1">
    <location>
        <begin position="46"/>
        <end position="65"/>
    </location>
</feature>
<protein>
    <submittedName>
        <fullName evidence="2">Uncharacterized protein</fullName>
    </submittedName>
</protein>
<keyword evidence="1" id="KW-1133">Transmembrane helix</keyword>
<dbReference type="EMBL" id="JBHRUJ010000004">
    <property type="protein sequence ID" value="MFC3210035.1"/>
    <property type="molecule type" value="Genomic_DNA"/>
</dbReference>
<reference evidence="3" key="1">
    <citation type="journal article" date="2019" name="Int. J. Syst. Evol. Microbiol.">
        <title>The Global Catalogue of Microorganisms (GCM) 10K type strain sequencing project: providing services to taxonomists for standard genome sequencing and annotation.</title>
        <authorList>
            <consortium name="The Broad Institute Genomics Platform"/>
            <consortium name="The Broad Institute Genome Sequencing Center for Infectious Disease"/>
            <person name="Wu L."/>
            <person name="Ma J."/>
        </authorList>
    </citation>
    <scope>NUCLEOTIDE SEQUENCE [LARGE SCALE GENOMIC DNA]</scope>
    <source>
        <strain evidence="3">CCM 320</strain>
    </source>
</reference>
<keyword evidence="1" id="KW-0472">Membrane</keyword>
<evidence type="ECO:0000313" key="2">
    <source>
        <dbReference type="EMBL" id="MFC3210035.1"/>
    </source>
</evidence>
<name>A0ABV7KKS9_PLAOK</name>
<gene>
    <name evidence="2" type="ORF">ACFOEJ_02980</name>
</gene>
<accession>A0ABV7KKS9</accession>
<dbReference type="RefSeq" id="WP_117313320.1">
    <property type="nucleotide sequence ID" value="NZ_JBHRUJ010000004.1"/>
</dbReference>
<proteinExistence type="predicted"/>
<organism evidence="2 3">
    <name type="scientific">Planomicrobium okeanokoites</name>
    <name type="common">Planococcus okeanokoites</name>
    <name type="synonym">Flavobacterium okeanokoites</name>
    <dbReference type="NCBI Taxonomy" id="244"/>
    <lineage>
        <taxon>Bacteria</taxon>
        <taxon>Bacillati</taxon>
        <taxon>Bacillota</taxon>
        <taxon>Bacilli</taxon>
        <taxon>Bacillales</taxon>
        <taxon>Caryophanaceae</taxon>
        <taxon>Planomicrobium</taxon>
    </lineage>
</organism>
<keyword evidence="1" id="KW-0812">Transmembrane</keyword>
<evidence type="ECO:0000313" key="3">
    <source>
        <dbReference type="Proteomes" id="UP001595625"/>
    </source>
</evidence>
<keyword evidence="3" id="KW-1185">Reference proteome</keyword>
<comment type="caution">
    <text evidence="2">The sequence shown here is derived from an EMBL/GenBank/DDBJ whole genome shotgun (WGS) entry which is preliminary data.</text>
</comment>
<evidence type="ECO:0000256" key="1">
    <source>
        <dbReference type="SAM" id="Phobius"/>
    </source>
</evidence>
<sequence length="216" mass="25488">MLSKRQREFRKMMKEVEKREVNRNVYSYREKRYPNEKPKRQIKKPILQIGGVFGLILLIWNLYALSTYINTDANTFGIVSTKTLKVHNYLEKGGEAEIEISQTVNSLIDQYNDNSLTILHIEEAQRTLFELQKSISLDNDRFAVMNRYFEEQFNLAYQLTSILQLQNAPTVNQELLYIIDKQKELSTSRTSILIHLLESEKMKYQILDDGTISYEY</sequence>
<dbReference type="Proteomes" id="UP001595625">
    <property type="component" value="Unassembled WGS sequence"/>
</dbReference>